<dbReference type="AlphaFoldDB" id="T5A5M2"/>
<dbReference type="OrthoDB" id="5229184at2759"/>
<proteinExistence type="predicted"/>
<name>T5A5M2_OPHSC</name>
<dbReference type="eggNOG" id="ENOG502RMQA">
    <property type="taxonomic scope" value="Eukaryota"/>
</dbReference>
<dbReference type="EMBL" id="KE652697">
    <property type="protein sequence ID" value="EQL00765.1"/>
    <property type="molecule type" value="Genomic_DNA"/>
</dbReference>
<protein>
    <submittedName>
        <fullName evidence="3">Uncharacterized protein</fullName>
    </submittedName>
</protein>
<feature type="compositionally biased region" description="Low complexity" evidence="1">
    <location>
        <begin position="21"/>
        <end position="32"/>
    </location>
</feature>
<evidence type="ECO:0000256" key="1">
    <source>
        <dbReference type="SAM" id="MobiDB-lite"/>
    </source>
</evidence>
<keyword evidence="2" id="KW-0732">Signal</keyword>
<evidence type="ECO:0000256" key="2">
    <source>
        <dbReference type="SAM" id="SignalP"/>
    </source>
</evidence>
<sequence length="179" mass="19375">MALAPLFVLLLATVAMAAPAPQSSPSSDASQQGKCVHGSPTKTENYDIMYQQVKPPSSDGNNNFIVDPAWLKRHSTVGSSIQMSMGNPFISYGEFKCQYSCGGIPGCVSYAGYQSGIPYHFHMAHRISADPGIGTVVGSHKKFECYFFDSLIESKNLVPAPDAENNVMTHAYNKLCDDK</sequence>
<gene>
    <name evidence="3" type="ORF">OCS_03521</name>
</gene>
<dbReference type="HOGENOM" id="CLU_1525351_0_0_1"/>
<reference evidence="3 4" key="1">
    <citation type="journal article" date="2013" name="Chin. Sci. Bull.">
        <title>Genome survey uncovers the secrets of sex and lifestyle in caterpillar fungus.</title>
        <authorList>
            <person name="Hu X."/>
            <person name="Zhang Y."/>
            <person name="Xiao G."/>
            <person name="Zheng P."/>
            <person name="Xia Y."/>
            <person name="Zhang X."/>
            <person name="St Leger R.J."/>
            <person name="Liu X."/>
            <person name="Wang C."/>
        </authorList>
    </citation>
    <scope>NUCLEOTIDE SEQUENCE [LARGE SCALE GENOMIC DNA]</scope>
    <source>
        <strain evidence="4">Co18 / CGMCC 3.14243</strain>
        <tissue evidence="3">Fruit-body</tissue>
    </source>
</reference>
<accession>T5A5M2</accession>
<feature type="chain" id="PRO_5004596481" evidence="2">
    <location>
        <begin position="18"/>
        <end position="179"/>
    </location>
</feature>
<evidence type="ECO:0000313" key="3">
    <source>
        <dbReference type="EMBL" id="EQL00765.1"/>
    </source>
</evidence>
<evidence type="ECO:0000313" key="4">
    <source>
        <dbReference type="Proteomes" id="UP000019374"/>
    </source>
</evidence>
<feature type="region of interest" description="Disordered" evidence="1">
    <location>
        <begin position="21"/>
        <end position="42"/>
    </location>
</feature>
<feature type="signal peptide" evidence="2">
    <location>
        <begin position="1"/>
        <end position="17"/>
    </location>
</feature>
<organism evidence="3 4">
    <name type="scientific">Ophiocordyceps sinensis (strain Co18 / CGMCC 3.14243)</name>
    <name type="common">Yarsagumba caterpillar fungus</name>
    <name type="synonym">Hirsutella sinensis</name>
    <dbReference type="NCBI Taxonomy" id="911162"/>
    <lineage>
        <taxon>Eukaryota</taxon>
        <taxon>Fungi</taxon>
        <taxon>Dikarya</taxon>
        <taxon>Ascomycota</taxon>
        <taxon>Pezizomycotina</taxon>
        <taxon>Sordariomycetes</taxon>
        <taxon>Hypocreomycetidae</taxon>
        <taxon>Hypocreales</taxon>
        <taxon>Ophiocordycipitaceae</taxon>
        <taxon>Ophiocordyceps</taxon>
    </lineage>
</organism>
<dbReference type="Proteomes" id="UP000019374">
    <property type="component" value="Unassembled WGS sequence"/>
</dbReference>